<evidence type="ECO:0000313" key="2">
    <source>
        <dbReference type="Proteomes" id="UP001371456"/>
    </source>
</evidence>
<dbReference type="AlphaFoldDB" id="A0AAN8UBW5"/>
<dbReference type="EMBL" id="JBANQN010000001">
    <property type="protein sequence ID" value="KAK6803305.1"/>
    <property type="molecule type" value="Genomic_DNA"/>
</dbReference>
<protein>
    <submittedName>
        <fullName evidence="1">Uncharacterized protein</fullName>
    </submittedName>
</protein>
<keyword evidence="2" id="KW-1185">Reference proteome</keyword>
<organism evidence="1 2">
    <name type="scientific">Solanum bulbocastanum</name>
    <name type="common">Wild potato</name>
    <dbReference type="NCBI Taxonomy" id="147425"/>
    <lineage>
        <taxon>Eukaryota</taxon>
        <taxon>Viridiplantae</taxon>
        <taxon>Streptophyta</taxon>
        <taxon>Embryophyta</taxon>
        <taxon>Tracheophyta</taxon>
        <taxon>Spermatophyta</taxon>
        <taxon>Magnoliopsida</taxon>
        <taxon>eudicotyledons</taxon>
        <taxon>Gunneridae</taxon>
        <taxon>Pentapetalae</taxon>
        <taxon>asterids</taxon>
        <taxon>lamiids</taxon>
        <taxon>Solanales</taxon>
        <taxon>Solanaceae</taxon>
        <taxon>Solanoideae</taxon>
        <taxon>Solaneae</taxon>
        <taxon>Solanum</taxon>
    </lineage>
</organism>
<name>A0AAN8UBW5_SOLBU</name>
<proteinExistence type="predicted"/>
<evidence type="ECO:0000313" key="1">
    <source>
        <dbReference type="EMBL" id="KAK6803305.1"/>
    </source>
</evidence>
<gene>
    <name evidence="1" type="ORF">RDI58_001089</name>
</gene>
<accession>A0AAN8UBW5</accession>
<reference evidence="1 2" key="1">
    <citation type="submission" date="2024-02" db="EMBL/GenBank/DDBJ databases">
        <title>de novo genome assembly of Solanum bulbocastanum strain 11H21.</title>
        <authorList>
            <person name="Hosaka A.J."/>
        </authorList>
    </citation>
    <scope>NUCLEOTIDE SEQUENCE [LARGE SCALE GENOMIC DNA]</scope>
    <source>
        <tissue evidence="1">Young leaves</tissue>
    </source>
</reference>
<comment type="caution">
    <text evidence="1">The sequence shown here is derived from an EMBL/GenBank/DDBJ whole genome shotgun (WGS) entry which is preliminary data.</text>
</comment>
<dbReference type="Proteomes" id="UP001371456">
    <property type="component" value="Unassembled WGS sequence"/>
</dbReference>
<sequence>MYFFKGNRSIIDCLHRLMLHFEFSNPILYFSLPDTTSIYCHDKKFLVLTNLVSSFARLHHLISWQNTSLNSICAYVKVSP</sequence>